<dbReference type="SUPFAM" id="SSF53187">
    <property type="entry name" value="Zn-dependent exopeptidases"/>
    <property type="match status" value="1"/>
</dbReference>
<reference evidence="5" key="1">
    <citation type="submission" date="2022-11" db="UniProtKB">
        <authorList>
            <consortium name="WormBaseParasite"/>
        </authorList>
    </citation>
    <scope>IDENTIFICATION</scope>
</reference>
<protein>
    <submittedName>
        <fullName evidence="5">Cytosolic non-specific dipeptidase</fullName>
    </submittedName>
</protein>
<evidence type="ECO:0000313" key="4">
    <source>
        <dbReference type="Proteomes" id="UP000887540"/>
    </source>
</evidence>
<dbReference type="WBParaSite" id="ACRNAN_scaffold11510.g20223.t1">
    <property type="protein sequence ID" value="ACRNAN_scaffold11510.g20223.t1"/>
    <property type="gene ID" value="ACRNAN_scaffold11510.g20223"/>
</dbReference>
<evidence type="ECO:0000256" key="2">
    <source>
        <dbReference type="ARBA" id="ARBA00022723"/>
    </source>
</evidence>
<dbReference type="AlphaFoldDB" id="A0A914CJK0"/>
<dbReference type="GO" id="GO:0046872">
    <property type="term" value="F:metal ion binding"/>
    <property type="evidence" value="ECO:0007669"/>
    <property type="project" value="UniProtKB-KW"/>
</dbReference>
<keyword evidence="1" id="KW-0645">Protease</keyword>
<dbReference type="Proteomes" id="UP000887540">
    <property type="component" value="Unplaced"/>
</dbReference>
<name>A0A914CJK0_9BILA</name>
<sequence>MSYETIAEEIDKNREKFIDRLREAVEIPSVSAQTEHRDDIFRMIDWTQKQMEVLGINCQKIENGVQPLENGQILSLPPVLFGTLGEDESKKTLLVYGHLDVQPAKLEDGWNTDPFKLVEKGGKLYGRGSTDDKGPILAWLHAIETMQHLKIDIPVNIKFVFEGMEEVGSIGLRNILEQHQDTFLRYVDMVCISDDYWLGKDKPCITGLCYYAVEISEAKQDLHSGVFGGTIHEPMNDLVWILSHLQDLKGKILIDGIYDLVAPITPEEEQLYETIDFDLVRMF</sequence>
<dbReference type="GO" id="GO:0008233">
    <property type="term" value="F:peptidase activity"/>
    <property type="evidence" value="ECO:0007669"/>
    <property type="project" value="UniProtKB-KW"/>
</dbReference>
<dbReference type="InterPro" id="IPR001261">
    <property type="entry name" value="ArgE/DapE_CS"/>
</dbReference>
<dbReference type="Gene3D" id="3.40.630.10">
    <property type="entry name" value="Zn peptidases"/>
    <property type="match status" value="1"/>
</dbReference>
<evidence type="ECO:0000313" key="5">
    <source>
        <dbReference type="WBParaSite" id="ACRNAN_scaffold11510.g20223.t1"/>
    </source>
</evidence>
<keyword evidence="2" id="KW-0479">Metal-binding</keyword>
<dbReference type="PANTHER" id="PTHR43270">
    <property type="entry name" value="BETA-ALA-HIS DIPEPTIDASE"/>
    <property type="match status" value="1"/>
</dbReference>
<dbReference type="InterPro" id="IPR002933">
    <property type="entry name" value="Peptidase_M20"/>
</dbReference>
<dbReference type="InterPro" id="IPR051458">
    <property type="entry name" value="Cyt/Met_Dipeptidase"/>
</dbReference>
<accession>A0A914CJK0</accession>
<dbReference type="Pfam" id="PF01546">
    <property type="entry name" value="Peptidase_M20"/>
    <property type="match status" value="1"/>
</dbReference>
<keyword evidence="3" id="KW-0378">Hydrolase</keyword>
<evidence type="ECO:0000256" key="1">
    <source>
        <dbReference type="ARBA" id="ARBA00022670"/>
    </source>
</evidence>
<proteinExistence type="predicted"/>
<dbReference type="Gene3D" id="3.30.70.360">
    <property type="match status" value="1"/>
</dbReference>
<keyword evidence="4" id="KW-1185">Reference proteome</keyword>
<dbReference type="PROSITE" id="PS00759">
    <property type="entry name" value="ARGE_DAPE_CPG2_2"/>
    <property type="match status" value="1"/>
</dbReference>
<organism evidence="4 5">
    <name type="scientific">Acrobeloides nanus</name>
    <dbReference type="NCBI Taxonomy" id="290746"/>
    <lineage>
        <taxon>Eukaryota</taxon>
        <taxon>Metazoa</taxon>
        <taxon>Ecdysozoa</taxon>
        <taxon>Nematoda</taxon>
        <taxon>Chromadorea</taxon>
        <taxon>Rhabditida</taxon>
        <taxon>Tylenchina</taxon>
        <taxon>Cephalobomorpha</taxon>
        <taxon>Cephaloboidea</taxon>
        <taxon>Cephalobidae</taxon>
        <taxon>Acrobeloides</taxon>
    </lineage>
</organism>
<dbReference type="GO" id="GO:0006508">
    <property type="term" value="P:proteolysis"/>
    <property type="evidence" value="ECO:0007669"/>
    <property type="project" value="UniProtKB-KW"/>
</dbReference>
<dbReference type="PANTHER" id="PTHR43270:SF14">
    <property type="entry name" value="PEPTIDASE M20 DIMERISATION DOMAIN-CONTAINING PROTEIN"/>
    <property type="match status" value="1"/>
</dbReference>
<evidence type="ECO:0000256" key="3">
    <source>
        <dbReference type="ARBA" id="ARBA00022801"/>
    </source>
</evidence>